<dbReference type="PANTHER" id="PTHR10584">
    <property type="entry name" value="SUGAR KINASE"/>
    <property type="match status" value="1"/>
</dbReference>
<dbReference type="GO" id="GO:0016301">
    <property type="term" value="F:kinase activity"/>
    <property type="evidence" value="ECO:0007669"/>
    <property type="project" value="UniProtKB-KW"/>
</dbReference>
<organism evidence="4 5">
    <name type="scientific">Carboxylicivirga sediminis</name>
    <dbReference type="NCBI Taxonomy" id="2006564"/>
    <lineage>
        <taxon>Bacteria</taxon>
        <taxon>Pseudomonadati</taxon>
        <taxon>Bacteroidota</taxon>
        <taxon>Bacteroidia</taxon>
        <taxon>Marinilabiliales</taxon>
        <taxon>Marinilabiliaceae</taxon>
        <taxon>Carboxylicivirga</taxon>
    </lineage>
</organism>
<gene>
    <name evidence="4" type="ORF">KDU71_11170</name>
</gene>
<proteinExistence type="predicted"/>
<name>A0A941F541_9BACT</name>
<dbReference type="Pfam" id="PF00294">
    <property type="entry name" value="PfkB"/>
    <property type="match status" value="1"/>
</dbReference>
<dbReference type="RefSeq" id="WP_212190842.1">
    <property type="nucleotide sequence ID" value="NZ_JAGTAR010000015.1"/>
</dbReference>
<dbReference type="Gene3D" id="3.40.1190.20">
    <property type="match status" value="1"/>
</dbReference>
<sequence length="311" mass="34293">MKKYDIIVTGDCNIDLIFNNFNKLPHFGEEVIAHDFDIVLGSSAGITAAHLAALGVNVAYIGSIGADSFGQQFKELLGSYGVCTNYMIEKKAYKTGCTVVMSKDEDRANLTHAGAMAQLSPQDIPFNLIASTPYFHMSNPYVLPHFRDVLPQFFKAIKKHQVHTSLDPQWDVEEKWDTDLRQLLPYVDVFLPNETELQLLLKGNNTEVKSLLQQCTTQIISTCGSHGVQHIDSQSKRSYPAYQNAHPIDCIGAGDAFTAGFLSGIIENKSSDKAIEMGCKSGALSTTVAGGSVPYTSRQDFEKLFRQFINP</sequence>
<dbReference type="PANTHER" id="PTHR10584:SF166">
    <property type="entry name" value="RIBOKINASE"/>
    <property type="match status" value="1"/>
</dbReference>
<dbReference type="InterPro" id="IPR011611">
    <property type="entry name" value="PfkB_dom"/>
</dbReference>
<dbReference type="EMBL" id="JAGTAR010000015">
    <property type="protein sequence ID" value="MBR8536119.1"/>
    <property type="molecule type" value="Genomic_DNA"/>
</dbReference>
<dbReference type="Proteomes" id="UP000679220">
    <property type="component" value="Unassembled WGS sequence"/>
</dbReference>
<protein>
    <submittedName>
        <fullName evidence="4">Carbohydrate kinase family protein</fullName>
    </submittedName>
</protein>
<evidence type="ECO:0000313" key="4">
    <source>
        <dbReference type="EMBL" id="MBR8536119.1"/>
    </source>
</evidence>
<reference evidence="4" key="1">
    <citation type="journal article" date="2018" name="Int. J. Syst. Evol. Microbiol.">
        <title>Carboxylicivirga sediminis sp. nov., isolated from coastal sediment.</title>
        <authorList>
            <person name="Wang F.Q."/>
            <person name="Ren L.H."/>
            <person name="Zou R.J."/>
            <person name="Sun Y.Z."/>
            <person name="Liu X.J."/>
            <person name="Jiang F."/>
            <person name="Liu L.J."/>
        </authorList>
    </citation>
    <scope>NUCLEOTIDE SEQUENCE</scope>
    <source>
        <strain evidence="4">JR1</strain>
    </source>
</reference>
<accession>A0A941F541</accession>
<dbReference type="AlphaFoldDB" id="A0A941F541"/>
<keyword evidence="2 4" id="KW-0418">Kinase</keyword>
<dbReference type="InterPro" id="IPR029056">
    <property type="entry name" value="Ribokinase-like"/>
</dbReference>
<evidence type="ECO:0000256" key="2">
    <source>
        <dbReference type="ARBA" id="ARBA00022777"/>
    </source>
</evidence>
<keyword evidence="1" id="KW-0808">Transferase</keyword>
<dbReference type="SUPFAM" id="SSF53613">
    <property type="entry name" value="Ribokinase-like"/>
    <property type="match status" value="1"/>
</dbReference>
<feature type="domain" description="Carbohydrate kinase PfkB" evidence="3">
    <location>
        <begin position="5"/>
        <end position="294"/>
    </location>
</feature>
<evidence type="ECO:0000259" key="3">
    <source>
        <dbReference type="Pfam" id="PF00294"/>
    </source>
</evidence>
<keyword evidence="5" id="KW-1185">Reference proteome</keyword>
<reference evidence="4" key="2">
    <citation type="submission" date="2021-04" db="EMBL/GenBank/DDBJ databases">
        <authorList>
            <person name="Zhang T."/>
            <person name="Zhang Y."/>
            <person name="Lu D."/>
            <person name="Zuo D."/>
            <person name="Du Z."/>
        </authorList>
    </citation>
    <scope>NUCLEOTIDE SEQUENCE</scope>
    <source>
        <strain evidence="4">JR1</strain>
    </source>
</reference>
<comment type="caution">
    <text evidence="4">The sequence shown here is derived from an EMBL/GenBank/DDBJ whole genome shotgun (WGS) entry which is preliminary data.</text>
</comment>
<evidence type="ECO:0000313" key="5">
    <source>
        <dbReference type="Proteomes" id="UP000679220"/>
    </source>
</evidence>
<evidence type="ECO:0000256" key="1">
    <source>
        <dbReference type="ARBA" id="ARBA00022679"/>
    </source>
</evidence>